<evidence type="ECO:0000313" key="2">
    <source>
        <dbReference type="Proteomes" id="UP000305202"/>
    </source>
</evidence>
<dbReference type="Proteomes" id="UP000305202">
    <property type="component" value="Unassembled WGS sequence"/>
</dbReference>
<gene>
    <name evidence="1" type="ORF">FCN80_24080</name>
</gene>
<accession>A0ABY2SEC5</accession>
<organism evidence="1 2">
    <name type="scientific">Martelella alba</name>
    <dbReference type="NCBI Taxonomy" id="2590451"/>
    <lineage>
        <taxon>Bacteria</taxon>
        <taxon>Pseudomonadati</taxon>
        <taxon>Pseudomonadota</taxon>
        <taxon>Alphaproteobacteria</taxon>
        <taxon>Hyphomicrobiales</taxon>
        <taxon>Aurantimonadaceae</taxon>
        <taxon>Martelella</taxon>
    </lineage>
</organism>
<proteinExistence type="predicted"/>
<comment type="caution">
    <text evidence="1">The sequence shown here is derived from an EMBL/GenBank/DDBJ whole genome shotgun (WGS) entry which is preliminary data.</text>
</comment>
<name>A0ABY2SEC5_9HYPH</name>
<reference evidence="1 2" key="1">
    <citation type="submission" date="2019-04" db="EMBL/GenBank/DDBJ databases">
        <authorList>
            <person name="Li M."/>
            <person name="Gao C."/>
        </authorList>
    </citation>
    <scope>NUCLEOTIDE SEQUENCE [LARGE SCALE GENOMIC DNA]</scope>
    <source>
        <strain evidence="1 2">BGMRC 2031</strain>
    </source>
</reference>
<dbReference type="EMBL" id="SZPQ01000062">
    <property type="protein sequence ID" value="TKI02779.1"/>
    <property type="molecule type" value="Genomic_DNA"/>
</dbReference>
<evidence type="ECO:0000313" key="1">
    <source>
        <dbReference type="EMBL" id="TKI02779.1"/>
    </source>
</evidence>
<keyword evidence="2" id="KW-1185">Reference proteome</keyword>
<protein>
    <submittedName>
        <fullName evidence="1">DUF1177 domain-containing protein</fullName>
    </submittedName>
</protein>
<sequence>MSTTVGAATLVSTLADGTTASVNNLAFVAVPAPVVDPATTAQPTPAQEAKTGVADFEAAYKFVVAGIEQLGAGAEDELKALAKKYL</sequence>